<dbReference type="OrthoDB" id="9803916at2"/>
<proteinExistence type="predicted"/>
<gene>
    <name evidence="2" type="ORF">X474_26640</name>
</gene>
<comment type="caution">
    <text evidence="2">The sequence shown here is derived from an EMBL/GenBank/DDBJ whole genome shotgun (WGS) entry which is preliminary data.</text>
</comment>
<dbReference type="InterPro" id="IPR001279">
    <property type="entry name" value="Metallo-B-lactamas"/>
</dbReference>
<dbReference type="PATRIC" id="fig|1429043.3.peg.5643"/>
<dbReference type="InterPro" id="IPR052926">
    <property type="entry name" value="Metallo-beta-lactamase_dom"/>
</dbReference>
<dbReference type="InParanoid" id="A0A0D2J561"/>
<keyword evidence="3" id="KW-1185">Reference proteome</keyword>
<accession>A0A0D2J561</accession>
<dbReference type="Gene3D" id="3.60.15.10">
    <property type="entry name" value="Ribonuclease Z/Hydroxyacylglutathione hydrolase-like"/>
    <property type="match status" value="1"/>
</dbReference>
<dbReference type="PANTHER" id="PTHR13754">
    <property type="entry name" value="METALLO-BETA-LACTAMASE SUPERFAMILY PROTEIN"/>
    <property type="match status" value="1"/>
</dbReference>
<evidence type="ECO:0000259" key="1">
    <source>
        <dbReference type="Pfam" id="PF00753"/>
    </source>
</evidence>
<dbReference type="AlphaFoldDB" id="A0A0D2J561"/>
<dbReference type="InterPro" id="IPR041712">
    <property type="entry name" value="DHPS-like_MBL-fold"/>
</dbReference>
<dbReference type="Proteomes" id="UP000032233">
    <property type="component" value="Unassembled WGS sequence"/>
</dbReference>
<reference evidence="2 3" key="1">
    <citation type="submission" date="2013-11" db="EMBL/GenBank/DDBJ databases">
        <title>Metagenomic analysis of a methanogenic consortium involved in long chain n-alkane degradation.</title>
        <authorList>
            <person name="Davidova I.A."/>
            <person name="Callaghan A.V."/>
            <person name="Wawrik B."/>
            <person name="Pruitt S."/>
            <person name="Marks C."/>
            <person name="Duncan K.E."/>
            <person name="Suflita J.M."/>
        </authorList>
    </citation>
    <scope>NUCLEOTIDE SEQUENCE [LARGE SCALE GENOMIC DNA]</scope>
    <source>
        <strain evidence="2 3">SPR</strain>
    </source>
</reference>
<dbReference type="GO" id="GO:0016740">
    <property type="term" value="F:transferase activity"/>
    <property type="evidence" value="ECO:0007669"/>
    <property type="project" value="TreeGrafter"/>
</dbReference>
<dbReference type="PANTHER" id="PTHR13754:SF18">
    <property type="entry name" value="7,8-DIHYDROPTERIN-6-METHYL-4-(BETA-D-RIBOFURANOSYL)-AMINOBENZENE-5'-PHOSPHATE SYNTHASE"/>
    <property type="match status" value="1"/>
</dbReference>
<dbReference type="CDD" id="cd07713">
    <property type="entry name" value="DHPS-like_MBL-fold"/>
    <property type="match status" value="1"/>
</dbReference>
<dbReference type="RefSeq" id="WP_044352613.1">
    <property type="nucleotide sequence ID" value="NZ_AZAC01000078.1"/>
</dbReference>
<protein>
    <submittedName>
        <fullName evidence="2">Dihydropteroate synthase</fullName>
    </submittedName>
</protein>
<organism evidence="2 3">
    <name type="scientific">Dethiosulfatarculus sandiegensis</name>
    <dbReference type="NCBI Taxonomy" id="1429043"/>
    <lineage>
        <taxon>Bacteria</taxon>
        <taxon>Pseudomonadati</taxon>
        <taxon>Thermodesulfobacteriota</taxon>
        <taxon>Desulfarculia</taxon>
        <taxon>Desulfarculales</taxon>
        <taxon>Desulfarculaceae</taxon>
        <taxon>Dethiosulfatarculus</taxon>
    </lineage>
</organism>
<dbReference type="EMBL" id="AZAC01000078">
    <property type="protein sequence ID" value="KIX10846.1"/>
    <property type="molecule type" value="Genomic_DNA"/>
</dbReference>
<evidence type="ECO:0000313" key="3">
    <source>
        <dbReference type="Proteomes" id="UP000032233"/>
    </source>
</evidence>
<feature type="domain" description="Metallo-beta-lactamase" evidence="1">
    <location>
        <begin position="72"/>
        <end position="122"/>
    </location>
</feature>
<dbReference type="STRING" id="1429043.X474_26640"/>
<dbReference type="SUPFAM" id="SSF56281">
    <property type="entry name" value="Metallo-hydrolase/oxidoreductase"/>
    <property type="match status" value="1"/>
</dbReference>
<evidence type="ECO:0000313" key="2">
    <source>
        <dbReference type="EMBL" id="KIX10846.1"/>
    </source>
</evidence>
<dbReference type="InterPro" id="IPR036866">
    <property type="entry name" value="RibonucZ/Hydroxyglut_hydro"/>
</dbReference>
<dbReference type="Pfam" id="PF00753">
    <property type="entry name" value="Lactamase_B"/>
    <property type="match status" value="1"/>
</dbReference>
<name>A0A0D2J561_9BACT</name>
<sequence length="323" mass="35353">MVSPVLKEIQGVEILSLQDNYIDVLTMDAGEVVKRPMLVRPEAEKEVTLTKSPKAEHGFSSFITVTGEAGPKNMLFDFGCSDDGAAFNADLLGIDLSRVEALALSHGHFDHFGGMKELVKRTRRDDLTLVAHPGVFRRDRFMALPGGVKLKFPLFSREDVKAAGADIAESKEPRSLLDGTCLFLGEIPRETEFEKGMTNAYYLEKGKEVFDPLADDTSLVFHVKGKGLVILSGCAHSGIINTVKHACRVTGVDRVYAVMGGFHLTGPTFEHQIKPTIKALLEINPEYVVPAHCTGRNATLAIERAMPGKFLLNMSCTSMLFKA</sequence>